<dbReference type="Pfam" id="PF01546">
    <property type="entry name" value="Peptidase_M20"/>
    <property type="match status" value="1"/>
</dbReference>
<feature type="binding site" evidence="10">
    <location>
        <position position="109"/>
    </location>
    <ligand>
        <name>Zn(2+)</name>
        <dbReference type="ChEBI" id="CHEBI:29105"/>
        <label>2</label>
    </ligand>
</feature>
<dbReference type="PIRSF" id="PIRSF036696">
    <property type="entry name" value="ACY-1"/>
    <property type="match status" value="1"/>
</dbReference>
<evidence type="ECO:0000256" key="3">
    <source>
        <dbReference type="ARBA" id="ARBA00011913"/>
    </source>
</evidence>
<dbReference type="EMBL" id="CAKOGL010000003">
    <property type="protein sequence ID" value="CAH2084493.1"/>
    <property type="molecule type" value="Genomic_DNA"/>
</dbReference>
<evidence type="ECO:0000313" key="13">
    <source>
        <dbReference type="Proteomes" id="UP001153954"/>
    </source>
</evidence>
<dbReference type="InterPro" id="IPR011650">
    <property type="entry name" value="Peptidase_M20_dimer"/>
</dbReference>
<dbReference type="Gene3D" id="1.10.150.900">
    <property type="match status" value="1"/>
</dbReference>
<evidence type="ECO:0000256" key="10">
    <source>
        <dbReference type="PIRSR" id="PIRSR036696-2"/>
    </source>
</evidence>
<comment type="similarity">
    <text evidence="2">Belongs to the peptidase M20A family.</text>
</comment>
<reference evidence="12" key="1">
    <citation type="submission" date="2022-03" db="EMBL/GenBank/DDBJ databases">
        <authorList>
            <person name="Tunstrom K."/>
        </authorList>
    </citation>
    <scope>NUCLEOTIDE SEQUENCE</scope>
</reference>
<protein>
    <recommendedName>
        <fullName evidence="3">N-acyl-aliphatic-L-amino acid amidohydrolase</fullName>
        <ecNumber evidence="3">3.5.1.14</ecNumber>
    </recommendedName>
    <alternativeName>
        <fullName evidence="8">N-acyl-L-amino-acid amidohydrolase</fullName>
    </alternativeName>
</protein>
<dbReference type="AlphaFoldDB" id="A0AAU9TC13"/>
<dbReference type="Pfam" id="PF07687">
    <property type="entry name" value="M20_dimer"/>
    <property type="match status" value="1"/>
</dbReference>
<comment type="caution">
    <text evidence="12">The sequence shown here is derived from an EMBL/GenBank/DDBJ whole genome shotgun (WGS) entry which is preliminary data.</text>
</comment>
<feature type="binding site" evidence="10">
    <location>
        <position position="171"/>
    </location>
    <ligand>
        <name>Zn(2+)</name>
        <dbReference type="ChEBI" id="CHEBI:29105"/>
        <label>1</label>
    </ligand>
</feature>
<dbReference type="GO" id="GO:0006520">
    <property type="term" value="P:amino acid metabolic process"/>
    <property type="evidence" value="ECO:0007669"/>
    <property type="project" value="InterPro"/>
</dbReference>
<feature type="active site" description="Proton acceptor" evidence="9">
    <location>
        <position position="143"/>
    </location>
</feature>
<feature type="binding site" evidence="10">
    <location>
        <position position="369"/>
    </location>
    <ligand>
        <name>Zn(2+)</name>
        <dbReference type="ChEBI" id="CHEBI:29105"/>
        <label>2</label>
    </ligand>
</feature>
<sequence>MPDYANDPAIKNLQAYLRIKSVHPNINYDECIDYLKRQASELGLPAVVYEVVPKKPILIMTWEGLEPSLPSILLNSHMDVVPVFEKSWNYPPFEARIVNDIIYARGVQDMKSVGIQYIEAIRRLKNKGTRLKRTVHLSFVPDEEVGGRQGLGTFVKTEHFKKLNVGFALDEGLASAEDYLVVYNGERTIWHVSVICPGKSGHGSLLLPDNNGEKIRYIIDKFMDLRQESKKKLESDPELTIGDVTSVNLTILRGGIQNNIIPEKLVASFDIRLALSVNLDDFENMIKQWCKEAGDGVTYEFEQKDEYVPPTSVDETNVYWTAFKTALDQINIGVKVRTFPGGTDSRYVRLEGVPALGMSPLRRVQSALHEHNESLPASVFLEGIAVYEAVLPAIANV</sequence>
<dbReference type="Proteomes" id="UP001153954">
    <property type="component" value="Unassembled WGS sequence"/>
</dbReference>
<dbReference type="InterPro" id="IPR036264">
    <property type="entry name" value="Bact_exopeptidase_dim_dom"/>
</dbReference>
<feature type="active site" evidence="9">
    <location>
        <position position="79"/>
    </location>
</feature>
<evidence type="ECO:0000256" key="7">
    <source>
        <dbReference type="ARBA" id="ARBA00022833"/>
    </source>
</evidence>
<feature type="binding site" evidence="10">
    <location>
        <position position="109"/>
    </location>
    <ligand>
        <name>Zn(2+)</name>
        <dbReference type="ChEBI" id="CHEBI:29105"/>
        <label>1</label>
    </ligand>
</feature>
<feature type="domain" description="Peptidase M20 dimerisation" evidence="11">
    <location>
        <begin position="185"/>
        <end position="294"/>
    </location>
</feature>
<keyword evidence="4" id="KW-0963">Cytoplasm</keyword>
<dbReference type="Gene3D" id="3.30.70.360">
    <property type="match status" value="1"/>
</dbReference>
<dbReference type="InterPro" id="IPR052083">
    <property type="entry name" value="Aminoacylase-1_M20A"/>
</dbReference>
<evidence type="ECO:0000259" key="11">
    <source>
        <dbReference type="Pfam" id="PF07687"/>
    </source>
</evidence>
<keyword evidence="6" id="KW-0378">Hydrolase</keyword>
<dbReference type="GO" id="GO:0004046">
    <property type="term" value="F:aminoacylase activity"/>
    <property type="evidence" value="ECO:0007669"/>
    <property type="project" value="UniProtKB-EC"/>
</dbReference>
<evidence type="ECO:0000313" key="12">
    <source>
        <dbReference type="EMBL" id="CAH2084493.1"/>
    </source>
</evidence>
<evidence type="ECO:0000256" key="9">
    <source>
        <dbReference type="PIRSR" id="PIRSR036696-1"/>
    </source>
</evidence>
<name>A0AAU9TC13_EUPED</name>
<dbReference type="GO" id="GO:0046872">
    <property type="term" value="F:metal ion binding"/>
    <property type="evidence" value="ECO:0007669"/>
    <property type="project" value="UniProtKB-KW"/>
</dbReference>
<accession>A0AAU9TC13</accession>
<comment type="cofactor">
    <cofactor evidence="10">
        <name>Zn(2+)</name>
        <dbReference type="ChEBI" id="CHEBI:29105"/>
    </cofactor>
    <text evidence="10">Binds 2 Zn(2+) ions per subunit.</text>
</comment>
<feature type="binding site" evidence="10">
    <location>
        <position position="144"/>
    </location>
    <ligand>
        <name>Zn(2+)</name>
        <dbReference type="ChEBI" id="CHEBI:29105"/>
        <label>2</label>
    </ligand>
</feature>
<evidence type="ECO:0000256" key="6">
    <source>
        <dbReference type="ARBA" id="ARBA00022801"/>
    </source>
</evidence>
<feature type="binding site" evidence="10">
    <location>
        <position position="77"/>
    </location>
    <ligand>
        <name>Zn(2+)</name>
        <dbReference type="ChEBI" id="CHEBI:29105"/>
        <label>1</label>
    </ligand>
</feature>
<dbReference type="PANTHER" id="PTHR45892">
    <property type="entry name" value="AMINOACYLASE-1"/>
    <property type="match status" value="1"/>
</dbReference>
<dbReference type="FunFam" id="3.30.70.360:FF:000005">
    <property type="entry name" value="Putative Aminoacylase-1"/>
    <property type="match status" value="1"/>
</dbReference>
<evidence type="ECO:0000256" key="5">
    <source>
        <dbReference type="ARBA" id="ARBA00022723"/>
    </source>
</evidence>
<dbReference type="FunFam" id="3.40.630.10:FF:000019">
    <property type="entry name" value="Aminoacylase 1"/>
    <property type="match status" value="1"/>
</dbReference>
<dbReference type="InterPro" id="IPR001261">
    <property type="entry name" value="ArgE/DapE_CS"/>
</dbReference>
<dbReference type="CDD" id="cd05646">
    <property type="entry name" value="M20_AcylaseI_like"/>
    <property type="match status" value="1"/>
</dbReference>
<dbReference type="PROSITE" id="PS00758">
    <property type="entry name" value="ARGE_DAPE_CPG2_1"/>
    <property type="match status" value="1"/>
</dbReference>
<keyword evidence="5 10" id="KW-0479">Metal-binding</keyword>
<dbReference type="Gene3D" id="3.40.630.10">
    <property type="entry name" value="Zn peptidases"/>
    <property type="match status" value="1"/>
</dbReference>
<dbReference type="NCBIfam" id="TIGR01880">
    <property type="entry name" value="Ac-peptdase-euk"/>
    <property type="match status" value="1"/>
</dbReference>
<evidence type="ECO:0000256" key="1">
    <source>
        <dbReference type="ARBA" id="ARBA00004496"/>
    </source>
</evidence>
<evidence type="ECO:0000256" key="4">
    <source>
        <dbReference type="ARBA" id="ARBA00022490"/>
    </source>
</evidence>
<dbReference type="PANTHER" id="PTHR45892:SF1">
    <property type="entry name" value="AMINOACYLASE-1"/>
    <property type="match status" value="1"/>
</dbReference>
<dbReference type="SUPFAM" id="SSF55031">
    <property type="entry name" value="Bacterial exopeptidase dimerisation domain"/>
    <property type="match status" value="1"/>
</dbReference>
<organism evidence="12 13">
    <name type="scientific">Euphydryas editha</name>
    <name type="common">Edith's checkerspot</name>
    <dbReference type="NCBI Taxonomy" id="104508"/>
    <lineage>
        <taxon>Eukaryota</taxon>
        <taxon>Metazoa</taxon>
        <taxon>Ecdysozoa</taxon>
        <taxon>Arthropoda</taxon>
        <taxon>Hexapoda</taxon>
        <taxon>Insecta</taxon>
        <taxon>Pterygota</taxon>
        <taxon>Neoptera</taxon>
        <taxon>Endopterygota</taxon>
        <taxon>Lepidoptera</taxon>
        <taxon>Glossata</taxon>
        <taxon>Ditrysia</taxon>
        <taxon>Papilionoidea</taxon>
        <taxon>Nymphalidae</taxon>
        <taxon>Nymphalinae</taxon>
        <taxon>Euphydryas</taxon>
    </lineage>
</organism>
<dbReference type="SUPFAM" id="SSF53187">
    <property type="entry name" value="Zn-dependent exopeptidases"/>
    <property type="match status" value="1"/>
</dbReference>
<gene>
    <name evidence="12" type="ORF">EEDITHA_LOCUS1052</name>
</gene>
<dbReference type="InterPro" id="IPR010159">
    <property type="entry name" value="N-acyl_aa_amidohydrolase"/>
</dbReference>
<comment type="subcellular location">
    <subcellularLocation>
        <location evidence="1">Cytoplasm</location>
    </subcellularLocation>
</comment>
<dbReference type="InterPro" id="IPR002933">
    <property type="entry name" value="Peptidase_M20"/>
</dbReference>
<dbReference type="EC" id="3.5.1.14" evidence="3"/>
<dbReference type="GO" id="GO:0005737">
    <property type="term" value="C:cytoplasm"/>
    <property type="evidence" value="ECO:0007669"/>
    <property type="project" value="UniProtKB-SubCell"/>
</dbReference>
<keyword evidence="13" id="KW-1185">Reference proteome</keyword>
<proteinExistence type="inferred from homology"/>
<keyword evidence="7 10" id="KW-0862">Zinc</keyword>
<evidence type="ECO:0000256" key="2">
    <source>
        <dbReference type="ARBA" id="ARBA00006247"/>
    </source>
</evidence>
<evidence type="ECO:0000256" key="8">
    <source>
        <dbReference type="ARBA" id="ARBA00029656"/>
    </source>
</evidence>